<proteinExistence type="predicted"/>
<dbReference type="STRING" id="1125699.HMPREF9194_02314"/>
<accession>S3L587</accession>
<evidence type="ECO:0000313" key="3">
    <source>
        <dbReference type="Proteomes" id="UP000014541"/>
    </source>
</evidence>
<dbReference type="PANTHER" id="PTHR19327:SF0">
    <property type="entry name" value="GOLGIN SUBFAMILY A MEMBER 4"/>
    <property type="match status" value="1"/>
</dbReference>
<dbReference type="PATRIC" id="fig|1125699.3.peg.2329"/>
<dbReference type="Gene3D" id="1.20.120.20">
    <property type="entry name" value="Apolipoprotein"/>
    <property type="match status" value="1"/>
</dbReference>
<dbReference type="EMBL" id="ATFF01000006">
    <property type="protein sequence ID" value="EPF31959.1"/>
    <property type="molecule type" value="Genomic_DNA"/>
</dbReference>
<feature type="coiled-coil region" evidence="1">
    <location>
        <begin position="632"/>
        <end position="670"/>
    </location>
</feature>
<gene>
    <name evidence="2" type="ORF">HMPREF9194_02314</name>
</gene>
<evidence type="ECO:0000256" key="1">
    <source>
        <dbReference type="SAM" id="Coils"/>
    </source>
</evidence>
<dbReference type="NCBIfam" id="NF047516">
    <property type="entry name" value="LA_3659_fam"/>
    <property type="match status" value="1"/>
</dbReference>
<feature type="coiled-coil region" evidence="1">
    <location>
        <begin position="309"/>
        <end position="388"/>
    </location>
</feature>
<protein>
    <submittedName>
        <fullName evidence="2">Uncharacterized protein</fullName>
    </submittedName>
</protein>
<dbReference type="RefSeq" id="WP_016526565.1">
    <property type="nucleotide sequence ID" value="NZ_KE332518.1"/>
</dbReference>
<organism evidence="2 3">
    <name type="scientific">Treponema maltophilum ATCC 51939</name>
    <dbReference type="NCBI Taxonomy" id="1125699"/>
    <lineage>
        <taxon>Bacteria</taxon>
        <taxon>Pseudomonadati</taxon>
        <taxon>Spirochaetota</taxon>
        <taxon>Spirochaetia</taxon>
        <taxon>Spirochaetales</taxon>
        <taxon>Treponemataceae</taxon>
        <taxon>Treponema</taxon>
    </lineage>
</organism>
<evidence type="ECO:0000313" key="2">
    <source>
        <dbReference type="EMBL" id="EPF31959.1"/>
    </source>
</evidence>
<dbReference type="HOGENOM" id="CLU_004535_0_0_12"/>
<dbReference type="NCBIfam" id="NF047515">
    <property type="entry name" value="SpiroCoCo_C"/>
    <property type="match status" value="1"/>
</dbReference>
<dbReference type="eggNOG" id="COG1196">
    <property type="taxonomic scope" value="Bacteria"/>
</dbReference>
<feature type="coiled-coil region" evidence="1">
    <location>
        <begin position="1072"/>
        <end position="1139"/>
    </location>
</feature>
<keyword evidence="1" id="KW-0175">Coiled coil</keyword>
<dbReference type="NCBIfam" id="NF047514">
    <property type="entry name" value="SpiroCoCo_N"/>
    <property type="match status" value="1"/>
</dbReference>
<dbReference type="Proteomes" id="UP000014541">
    <property type="component" value="Unassembled WGS sequence"/>
</dbReference>
<dbReference type="OrthoDB" id="353238at2"/>
<feature type="coiled-coil region" evidence="1">
    <location>
        <begin position="184"/>
        <end position="259"/>
    </location>
</feature>
<feature type="coiled-coil region" evidence="1">
    <location>
        <begin position="452"/>
        <end position="553"/>
    </location>
</feature>
<dbReference type="SUPFAM" id="SSF58113">
    <property type="entry name" value="Apolipoprotein A-I"/>
    <property type="match status" value="4"/>
</dbReference>
<feature type="coiled-coil region" evidence="1">
    <location>
        <begin position="1179"/>
        <end position="1206"/>
    </location>
</feature>
<reference evidence="2 3" key="1">
    <citation type="submission" date="2013-04" db="EMBL/GenBank/DDBJ databases">
        <title>The Genome Sequence of Treponema maltophilum ATCC 51939.</title>
        <authorList>
            <consortium name="The Broad Institute Genomics Platform"/>
            <person name="Earl A."/>
            <person name="Ward D."/>
            <person name="Feldgarden M."/>
            <person name="Gevers D."/>
            <person name="Leonetti C."/>
            <person name="Blanton J.M."/>
            <person name="Dewhirst F.E."/>
            <person name="Izard J."/>
            <person name="Walker B."/>
            <person name="Young S."/>
            <person name="Zeng Q."/>
            <person name="Gargeya S."/>
            <person name="Fitzgerald M."/>
            <person name="Haas B."/>
            <person name="Abouelleil A."/>
            <person name="Allen A.W."/>
            <person name="Alvarado L."/>
            <person name="Arachchi H.M."/>
            <person name="Berlin A.M."/>
            <person name="Chapman S.B."/>
            <person name="Gainer-Dewar J."/>
            <person name="Goldberg J."/>
            <person name="Griggs A."/>
            <person name="Gujja S."/>
            <person name="Hansen M."/>
            <person name="Howarth C."/>
            <person name="Imamovic A."/>
            <person name="Ireland A."/>
            <person name="Larimer J."/>
            <person name="McCowan C."/>
            <person name="Murphy C."/>
            <person name="Pearson M."/>
            <person name="Poon T.W."/>
            <person name="Priest M."/>
            <person name="Roberts A."/>
            <person name="Saif S."/>
            <person name="Shea T."/>
            <person name="Sisk P."/>
            <person name="Sykes S."/>
            <person name="Wortman J."/>
            <person name="Nusbaum C."/>
            <person name="Birren B."/>
        </authorList>
    </citation>
    <scope>NUCLEOTIDE SEQUENCE [LARGE SCALE GENOMIC DNA]</scope>
    <source>
        <strain evidence="2 3">ATCC 51939</strain>
    </source>
</reference>
<comment type="caution">
    <text evidence="2">The sequence shown here is derived from an EMBL/GenBank/DDBJ whole genome shotgun (WGS) entry which is preliminary data.</text>
</comment>
<name>S3L587_TREMA</name>
<keyword evidence="3" id="KW-1185">Reference proteome</keyword>
<feature type="coiled-coil region" evidence="1">
    <location>
        <begin position="963"/>
        <end position="990"/>
    </location>
</feature>
<sequence length="1467" mass="167768">MILNILTAAVCFAMLLVFRQLDKNNRSIEKVKKFTDKVLADFDAYFKDRIIQMKNAGVELDVKQSQAVAAVKRLEQNSSAFEARSAEFGAHISVLDDIKKRVLSYEALIKDLFEMSSKVEENLEKIHKQSDFIDKTFKLLSDQQKRLGEIEKKIPQLLLDFEKQNAEYIGRAGVEYTAALDRRFADLETLADAATDKNQQLLEQINEVFEESLSRAAEKADSLEDDVFARLQENTRQRAEEFENLLNRSTQDLTEYIDREKTEIENDLAEQMKAVRNSAADVYERFKDDSDETLENLKNDLSAAVSAQREKVLSDLENQQEQVAAQLEKQREKVNELTGETERILAEAEGGQGEKIRSVLSEQENRFIEAVNDINEKTQTALEEVSNRVYTELSSRQEEVTASLAESRRLLDMIGSGQEEKIRAAIEGQDEKLSKALEKLTSSVAATYERFKNSSTEALESLKNDLSAAAAEQKAKVFSDLENQQQAVAAELEKQREKVNELAGETERILAEAEGGQGEKIRSVLAEQENRFIEAVNEINEKTRTALEEVSNRVYTELSSRQEEVTASLAESRRLLDMIGNGQEEKIRAAIEDQDERLQGAIGAQDEKLSKALEDLSTAAFSQFERRRKELADAAEKQYSALSDEIASLAEQSSAEIERQKKELVEFNTNFGRAEQMLQHMDETVNKRQQESAAAIEQLRRLLESDSASLAKESETHMAQMKDAFKTAYEDAVKHNAKTLQAFFGDTEAQLSDTKKDIEYRLKKLETLASDIDSLDGSFRKLMENAEQRILNEFDLFKNDRGSAQKDFESEINSSYEGMKEIIDGLDRELNELKTRAYDSVSEKLKVFEDDFFKDLNERGENLSTSLEEWKAGFDARLTDVSQRFEDERRSLELQYGEDLKEKLLTLQEKYRQQFTALEEALKNAEADFKDRFDGIDSSLRAFTDAQHEDMEKARQAVEESLKGELDRQQQNTAEQLKRYEQEINAQLTQISQSVAVAQEETKGSLEGILGDLASWRERLNAQFEENRSLYTEKLAGLQQASEEQIEQVRQIFTSDIAHFANIAKDETGKITADLDELKEQSKKALADYEERTEQVLEEFKKAYETMLDDTQRKIREENSDAEQKLRLLKTLVQDAQKKTESIHEKTFLEIQTEANHLKMSINETDRQLKQFLAQTQLVEKTTEMKNQLENQMKELRDHISRFDNFKQITDSIEMQFGKMRKIDDEITAKVQQFAAGKNKIDDMEKDFRQLMGLSSSMDQKILELKNTSDDLQILQGEVRRFQETLGDISVRYDRLEKKNIVLDQTIEGVDRTFDELRKLEQRLGECSQQTLEMPAAVDTLRTDLDSLMEKSGRINDLVDKLNNLDSILAETDKRIEKVDTACSWITKTEVRLSEMKKEALEQVNLLGALVKDRGKKKDAGAPPIAVRESVIKLAHQGWKVEQIASSLNVTIGEVELILDFYGKETR</sequence>
<dbReference type="PANTHER" id="PTHR19327">
    <property type="entry name" value="GOLGIN"/>
    <property type="match status" value="1"/>
</dbReference>